<accession>A0A3B0TIX1</accession>
<dbReference type="AlphaFoldDB" id="A0A3B0TIX1"/>
<gene>
    <name evidence="2" type="ORF">MNBD_ACTINO01-871</name>
</gene>
<proteinExistence type="predicted"/>
<name>A0A3B0TIX1_9ZZZZ</name>
<keyword evidence="1" id="KW-1133">Transmembrane helix</keyword>
<keyword evidence="1" id="KW-0472">Membrane</keyword>
<protein>
    <submittedName>
        <fullName evidence="2">Uncharacterized protein</fullName>
    </submittedName>
</protein>
<dbReference type="EMBL" id="UOEI01000615">
    <property type="protein sequence ID" value="VAW08594.1"/>
    <property type="molecule type" value="Genomic_DNA"/>
</dbReference>
<organism evidence="2">
    <name type="scientific">hydrothermal vent metagenome</name>
    <dbReference type="NCBI Taxonomy" id="652676"/>
    <lineage>
        <taxon>unclassified sequences</taxon>
        <taxon>metagenomes</taxon>
        <taxon>ecological metagenomes</taxon>
    </lineage>
</organism>
<reference evidence="2" key="1">
    <citation type="submission" date="2018-06" db="EMBL/GenBank/DDBJ databases">
        <authorList>
            <person name="Zhirakovskaya E."/>
        </authorList>
    </citation>
    <scope>NUCLEOTIDE SEQUENCE</scope>
</reference>
<evidence type="ECO:0000256" key="1">
    <source>
        <dbReference type="SAM" id="Phobius"/>
    </source>
</evidence>
<keyword evidence="1" id="KW-0812">Transmembrane</keyword>
<sequence>MTFVRIVLGALLGILTLVVAVPAVVLIDLVSGGTGLGLCPQGLGRCDTGAYAGAELLIILAGIVIVLGTGIAACTHLLRRSRSA</sequence>
<evidence type="ECO:0000313" key="2">
    <source>
        <dbReference type="EMBL" id="VAW08594.1"/>
    </source>
</evidence>
<feature type="transmembrane region" description="Helical" evidence="1">
    <location>
        <begin position="56"/>
        <end position="78"/>
    </location>
</feature>